<dbReference type="EMBL" id="JABDYF010000007">
    <property type="protein sequence ID" value="MBX5090944.1"/>
    <property type="molecule type" value="Genomic_DNA"/>
</dbReference>
<reference evidence="1 4" key="1">
    <citation type="submission" date="2020-04" db="EMBL/GenBank/DDBJ databases">
        <title>Global-level population genomics: horizontal gene transfer, symbiosis and evolution in Rhizobia.</title>
        <authorList>
            <person name="Gai Y."/>
        </authorList>
    </citation>
    <scope>NUCLEOTIDE SEQUENCE</scope>
    <source>
        <strain evidence="2 4">BLR33</strain>
        <strain evidence="1">BLR57</strain>
    </source>
</reference>
<gene>
    <name evidence="2" type="ORF">HJB60_17455</name>
    <name evidence="1" type="ORF">HJB63_27045</name>
</gene>
<dbReference type="GeneID" id="66139566"/>
<dbReference type="RefSeq" id="WP_207243887.1">
    <property type="nucleotide sequence ID" value="NZ_CP071454.1"/>
</dbReference>
<accession>A0A9Q3MDJ6</accession>
<protein>
    <submittedName>
        <fullName evidence="1">Uncharacterized protein</fullName>
    </submittedName>
</protein>
<dbReference type="AlphaFoldDB" id="A0A9Q3MDJ6"/>
<name>A0A9Q3MDJ6_9HYPH</name>
<keyword evidence="4" id="KW-1185">Reference proteome</keyword>
<dbReference type="Proteomes" id="UP000770629">
    <property type="component" value="Unassembled WGS sequence"/>
</dbReference>
<evidence type="ECO:0000313" key="4">
    <source>
        <dbReference type="Proteomes" id="UP000770629"/>
    </source>
</evidence>
<dbReference type="Proteomes" id="UP000749740">
    <property type="component" value="Unassembled WGS sequence"/>
</dbReference>
<dbReference type="EMBL" id="JABDYC010000012">
    <property type="protein sequence ID" value="MBX5026176.1"/>
    <property type="molecule type" value="Genomic_DNA"/>
</dbReference>
<organism evidence="1 3">
    <name type="scientific">Rhizobium lentis</name>
    <dbReference type="NCBI Taxonomy" id="1138194"/>
    <lineage>
        <taxon>Bacteria</taxon>
        <taxon>Pseudomonadati</taxon>
        <taxon>Pseudomonadota</taxon>
        <taxon>Alphaproteobacteria</taxon>
        <taxon>Hyphomicrobiales</taxon>
        <taxon>Rhizobiaceae</taxon>
        <taxon>Rhizobium/Agrobacterium group</taxon>
        <taxon>Rhizobium</taxon>
    </lineage>
</organism>
<evidence type="ECO:0000313" key="3">
    <source>
        <dbReference type="Proteomes" id="UP000749740"/>
    </source>
</evidence>
<sequence length="49" mass="5238">MISTTRLATLNQGLIRLRYDARAAFIPASSIFEESGSVHVAVMISSAKG</sequence>
<comment type="caution">
    <text evidence="1">The sequence shown here is derived from an EMBL/GenBank/DDBJ whole genome shotgun (WGS) entry which is preliminary data.</text>
</comment>
<evidence type="ECO:0000313" key="2">
    <source>
        <dbReference type="EMBL" id="MBX5090944.1"/>
    </source>
</evidence>
<proteinExistence type="predicted"/>
<evidence type="ECO:0000313" key="1">
    <source>
        <dbReference type="EMBL" id="MBX5026176.1"/>
    </source>
</evidence>